<dbReference type="EMBL" id="BMME01000001">
    <property type="protein sequence ID" value="GGK06928.1"/>
    <property type="molecule type" value="Genomic_DNA"/>
</dbReference>
<accession>A0ABQ2EFF6</accession>
<dbReference type="Proteomes" id="UP000599009">
    <property type="component" value="Unassembled WGS sequence"/>
</dbReference>
<organism evidence="2 3">
    <name type="scientific">Luteimonas terricola</name>
    <dbReference type="NCBI Taxonomy" id="645597"/>
    <lineage>
        <taxon>Bacteria</taxon>
        <taxon>Pseudomonadati</taxon>
        <taxon>Pseudomonadota</taxon>
        <taxon>Gammaproteobacteria</taxon>
        <taxon>Lysobacterales</taxon>
        <taxon>Lysobacteraceae</taxon>
        <taxon>Luteimonas</taxon>
    </lineage>
</organism>
<gene>
    <name evidence="2" type="ORF">GCM10011394_15130</name>
</gene>
<comment type="caution">
    <text evidence="2">The sequence shown here is derived from an EMBL/GenBank/DDBJ whole genome shotgun (WGS) entry which is preliminary data.</text>
</comment>
<keyword evidence="3" id="KW-1185">Reference proteome</keyword>
<reference evidence="3" key="1">
    <citation type="journal article" date="2019" name="Int. J. Syst. Evol. Microbiol.">
        <title>The Global Catalogue of Microorganisms (GCM) 10K type strain sequencing project: providing services to taxonomists for standard genome sequencing and annotation.</title>
        <authorList>
            <consortium name="The Broad Institute Genomics Platform"/>
            <consortium name="The Broad Institute Genome Sequencing Center for Infectious Disease"/>
            <person name="Wu L."/>
            <person name="Ma J."/>
        </authorList>
    </citation>
    <scope>NUCLEOTIDE SEQUENCE [LARGE SCALE GENOMIC DNA]</scope>
    <source>
        <strain evidence="3">CGMCC 1.8985</strain>
    </source>
</reference>
<feature type="compositionally biased region" description="Polar residues" evidence="1">
    <location>
        <begin position="81"/>
        <end position="91"/>
    </location>
</feature>
<proteinExistence type="predicted"/>
<name>A0ABQ2EFF6_9GAMM</name>
<protein>
    <submittedName>
        <fullName evidence="2">Uncharacterized protein</fullName>
    </submittedName>
</protein>
<evidence type="ECO:0000256" key="1">
    <source>
        <dbReference type="SAM" id="MobiDB-lite"/>
    </source>
</evidence>
<feature type="region of interest" description="Disordered" evidence="1">
    <location>
        <begin position="59"/>
        <end position="91"/>
    </location>
</feature>
<evidence type="ECO:0000313" key="2">
    <source>
        <dbReference type="EMBL" id="GGK06928.1"/>
    </source>
</evidence>
<sequence>MLLPLLLSPAIASASGDATALDLDLPRSPLFTSAAPFDAPGVPDTDYERVLRERELARRGDVAAASSCPPAADGSERGVTGSFTTGIGHSSRGGNSHWNAADINLCKEYVSNAGNVNTMNMRIHVGQYDGPGYFHGPGSGYGRGYYGPGPHGVHGIIGGRWNMAPSRDESWSEGRRPWR</sequence>
<evidence type="ECO:0000313" key="3">
    <source>
        <dbReference type="Proteomes" id="UP000599009"/>
    </source>
</evidence>